<name>A0ABQ4S1F5_9HYPH</name>
<feature type="transmembrane region" description="Helical" evidence="1">
    <location>
        <begin position="48"/>
        <end position="68"/>
    </location>
</feature>
<keyword evidence="1" id="KW-0812">Transmembrane</keyword>
<comment type="caution">
    <text evidence="2">The sequence shown here is derived from an EMBL/GenBank/DDBJ whole genome shotgun (WGS) entry which is preliminary data.</text>
</comment>
<keyword evidence="1" id="KW-1133">Transmembrane helix</keyword>
<dbReference type="EMBL" id="BPQP01000072">
    <property type="protein sequence ID" value="GJD96909.1"/>
    <property type="molecule type" value="Genomic_DNA"/>
</dbReference>
<evidence type="ECO:0000256" key="1">
    <source>
        <dbReference type="SAM" id="Phobius"/>
    </source>
</evidence>
<accession>A0ABQ4S1F5</accession>
<dbReference type="Proteomes" id="UP001055125">
    <property type="component" value="Unassembled WGS sequence"/>
</dbReference>
<evidence type="ECO:0000313" key="2">
    <source>
        <dbReference type="EMBL" id="GJD96909.1"/>
    </source>
</evidence>
<evidence type="ECO:0000313" key="3">
    <source>
        <dbReference type="Proteomes" id="UP001055125"/>
    </source>
</evidence>
<organism evidence="2 3">
    <name type="scientific">Methylobacterium iners</name>
    <dbReference type="NCBI Taxonomy" id="418707"/>
    <lineage>
        <taxon>Bacteria</taxon>
        <taxon>Pseudomonadati</taxon>
        <taxon>Pseudomonadota</taxon>
        <taxon>Alphaproteobacteria</taxon>
        <taxon>Hyphomicrobiales</taxon>
        <taxon>Methylobacteriaceae</taxon>
        <taxon>Methylobacterium</taxon>
    </lineage>
</organism>
<protein>
    <submittedName>
        <fullName evidence="2">Uncharacterized protein</fullName>
    </submittedName>
</protein>
<reference evidence="2" key="1">
    <citation type="journal article" date="2021" name="Front. Microbiol.">
        <title>Comprehensive Comparative Genomics and Phenotyping of Methylobacterium Species.</title>
        <authorList>
            <person name="Alessa O."/>
            <person name="Ogura Y."/>
            <person name="Fujitani Y."/>
            <person name="Takami H."/>
            <person name="Hayashi T."/>
            <person name="Sahin N."/>
            <person name="Tani A."/>
        </authorList>
    </citation>
    <scope>NUCLEOTIDE SEQUENCE</scope>
    <source>
        <strain evidence="2">DSM 19015</strain>
    </source>
</reference>
<feature type="transmembrane region" description="Helical" evidence="1">
    <location>
        <begin position="15"/>
        <end position="36"/>
    </location>
</feature>
<sequence length="74" mass="7829">MTTLSHFLRCIPGFRLVWCPLALTVALLAFALAGTLRLRFLDFDGSRVLAAAIACVGVLLAMSALPGLNVQAAE</sequence>
<proteinExistence type="predicted"/>
<reference evidence="2" key="2">
    <citation type="submission" date="2021-08" db="EMBL/GenBank/DDBJ databases">
        <authorList>
            <person name="Tani A."/>
            <person name="Ola A."/>
            <person name="Ogura Y."/>
            <person name="Katsura K."/>
            <person name="Hayashi T."/>
        </authorList>
    </citation>
    <scope>NUCLEOTIDE SEQUENCE</scope>
    <source>
        <strain evidence="2">DSM 19015</strain>
    </source>
</reference>
<keyword evidence="1" id="KW-0472">Membrane</keyword>
<keyword evidence="3" id="KW-1185">Reference proteome</keyword>
<gene>
    <name evidence="2" type="ORF">OCOJLMKI_4136</name>
</gene>
<dbReference type="RefSeq" id="WP_238246002.1">
    <property type="nucleotide sequence ID" value="NZ_BPQP01000072.1"/>
</dbReference>